<keyword evidence="5 6" id="KW-0067">ATP-binding</keyword>
<dbReference type="GeneID" id="20190699"/>
<sequence>MRVKKLNVNRRHKPGEDEAVAAGGDSEQRKWVSPTKPQRGAEVSTGSNSGSSSPTDVQQQQHLDEHSPLVFQPHNNSDLYARGGAGGVSVMPNTAADEAADKSPMRKAMIDRIVETLRAMKPHAPEKVLAALPRLALHMEKALFKLAKNEAEYCDQSTLRLRITHIQENNAKRLLAQQQQQQTPEQSGNTTVPPLKPLTEEQARVVFQCLQSWRQKLVNMYGVAPWDILPNATLAKVALYMPSTEQELSVCGVGNEQIARFGSSLVQELQRLRGPAPSKPAARPIKAKPGRKAGSGKRGSSDSSASSANKKRKNGEAARLAPAAPSFSGTSLMAPAPLLPAVDSLPTLLPTVSMIPGGVTASASATSSRSMRESPSSTPTLSVPEVAMGAGQLSKQQNVKSLQAYEQEVQSLRWMLHQSQQEKSQLEMEVQRLRAQLQSANGNLAANKLFKKMQTLVEGQTLLHDGRYRFLRRIGSGTFAVIMRALDIQQQRHVAIKCVRQQELNALGEREAAALRRVNNQDADAACAVVRLLETFEEQGHFCLVLELLGPPVLDVGRWGPWRQAPGAARVPDWTQQLFKRKRRRSSDPTNIQSPEAQKKLEAAILTPSLSLVDVRQMAVHLCGALAFIHDQGLIHADVKPENVVRSNAEASMGSSPSQSPCSSPVKLVDFGNCLDASELAAYAEEKTSGGFDVQTVTYRAPEVAAGLLLCPAMDMWSLGCLLLECVSGKPLFTLPALDASVQERSEVARLENNDLLRQIEGVITNGVSLSAACAPYRSAARYEETTESHRQQTPSTSLKARLEAAALGNHQFQDFIYSLLNVNPATRITAKQALFHPFLQAFFPFKTVFAHMSSNEVDRERERVGITPSPDTKRTLKRSRAREVETESRARKKKSAERAASARTKDLRQVLKIIPRDVAGHSSLSPR</sequence>
<dbReference type="SMART" id="SM00220">
    <property type="entry name" value="S_TKc"/>
    <property type="match status" value="1"/>
</dbReference>
<dbReference type="InterPro" id="IPR000719">
    <property type="entry name" value="Prot_kinase_dom"/>
</dbReference>
<evidence type="ECO:0000256" key="2">
    <source>
        <dbReference type="ARBA" id="ARBA00022679"/>
    </source>
</evidence>
<feature type="binding site" evidence="6">
    <location>
        <position position="497"/>
    </location>
    <ligand>
        <name>ATP</name>
        <dbReference type="ChEBI" id="CHEBI:30616"/>
    </ligand>
</feature>
<evidence type="ECO:0000256" key="6">
    <source>
        <dbReference type="PROSITE-ProRule" id="PRU10141"/>
    </source>
</evidence>
<dbReference type="PANTHER" id="PTHR24058">
    <property type="entry name" value="DUAL SPECIFICITY PROTEIN KINASE"/>
    <property type="match status" value="1"/>
</dbReference>
<keyword evidence="1" id="KW-0723">Serine/threonine-protein kinase</keyword>
<feature type="coiled-coil region" evidence="7">
    <location>
        <begin position="402"/>
        <end position="443"/>
    </location>
</feature>
<evidence type="ECO:0000256" key="8">
    <source>
        <dbReference type="SAM" id="MobiDB-lite"/>
    </source>
</evidence>
<feature type="region of interest" description="Disordered" evidence="8">
    <location>
        <begin position="861"/>
        <end position="905"/>
    </location>
</feature>
<evidence type="ECO:0000256" key="4">
    <source>
        <dbReference type="ARBA" id="ARBA00022777"/>
    </source>
</evidence>
<organism evidence="11 12">
    <name type="scientific">Phytophthora nicotianae (strain INRA-310)</name>
    <name type="common">Phytophthora parasitica</name>
    <dbReference type="NCBI Taxonomy" id="761204"/>
    <lineage>
        <taxon>Eukaryota</taxon>
        <taxon>Sar</taxon>
        <taxon>Stramenopiles</taxon>
        <taxon>Oomycota</taxon>
        <taxon>Peronosporomycetes</taxon>
        <taxon>Peronosporales</taxon>
        <taxon>Peronosporaceae</taxon>
        <taxon>Phytophthora</taxon>
    </lineage>
</organism>
<evidence type="ECO:0000259" key="9">
    <source>
        <dbReference type="PROSITE" id="PS50011"/>
    </source>
</evidence>
<keyword evidence="2" id="KW-0808">Transferase</keyword>
<protein>
    <submittedName>
        <fullName evidence="11">CMGC protein kinase</fullName>
    </submittedName>
</protein>
<dbReference type="Proteomes" id="UP000018817">
    <property type="component" value="Unassembled WGS sequence"/>
</dbReference>
<dbReference type="RefSeq" id="XP_008899955.1">
    <property type="nucleotide sequence ID" value="XM_008901707.1"/>
</dbReference>
<feature type="region of interest" description="Disordered" evidence="8">
    <location>
        <begin position="1"/>
        <end position="63"/>
    </location>
</feature>
<dbReference type="InterPro" id="IPR050494">
    <property type="entry name" value="Ser_Thr_dual-spec_kinase"/>
</dbReference>
<evidence type="ECO:0000256" key="5">
    <source>
        <dbReference type="ARBA" id="ARBA00022840"/>
    </source>
</evidence>
<evidence type="ECO:0000313" key="11">
    <source>
        <dbReference type="EMBL" id="ETN15243.1"/>
    </source>
</evidence>
<reference evidence="12" key="1">
    <citation type="submission" date="2011-12" db="EMBL/GenBank/DDBJ databases">
        <authorList>
            <consortium name="The Broad Institute Genome Sequencing Platform"/>
            <person name="Russ C."/>
            <person name="Tyler B."/>
            <person name="Panabieres F."/>
            <person name="Shan W."/>
            <person name="Tripathy S."/>
            <person name="Grunwald N."/>
            <person name="Machado M."/>
            <person name="Young S.K."/>
            <person name="Zeng Q."/>
            <person name="Gargeya S."/>
            <person name="Fitzgerald M."/>
            <person name="Haas B."/>
            <person name="Abouelleil A."/>
            <person name="Alvarado L."/>
            <person name="Arachchi H.M."/>
            <person name="Berlin A."/>
            <person name="Chapman S.B."/>
            <person name="Gearin G."/>
            <person name="Goldberg J."/>
            <person name="Griggs A."/>
            <person name="Gujja S."/>
            <person name="Hansen M."/>
            <person name="Heiman D."/>
            <person name="Howarth C."/>
            <person name="Larimer J."/>
            <person name="Lui A."/>
            <person name="MacDonald P.J.P."/>
            <person name="McCowen C."/>
            <person name="Montmayeur A."/>
            <person name="Murphy C."/>
            <person name="Neiman D."/>
            <person name="Pearson M."/>
            <person name="Priest M."/>
            <person name="Roberts A."/>
            <person name="Saif S."/>
            <person name="Shea T."/>
            <person name="Sisk P."/>
            <person name="Stolte C."/>
            <person name="Sykes S."/>
            <person name="Wortman J."/>
            <person name="Nusbaum C."/>
            <person name="Birren B."/>
        </authorList>
    </citation>
    <scope>NUCLEOTIDE SEQUENCE [LARGE SCALE GENOMIC DNA]</scope>
    <source>
        <strain evidence="12">INRA-310</strain>
    </source>
</reference>
<dbReference type="STRING" id="761204.W2QQ55"/>
<feature type="compositionally biased region" description="Low complexity" evidence="8">
    <location>
        <begin position="360"/>
        <end position="380"/>
    </location>
</feature>
<reference evidence="11 12" key="2">
    <citation type="submission" date="2013-11" db="EMBL/GenBank/DDBJ databases">
        <title>The Genome Sequence of Phytophthora parasitica INRA-310.</title>
        <authorList>
            <consortium name="The Broad Institute Genomics Platform"/>
            <person name="Russ C."/>
            <person name="Tyler B."/>
            <person name="Panabieres F."/>
            <person name="Shan W."/>
            <person name="Tripathy S."/>
            <person name="Grunwald N."/>
            <person name="Machado M."/>
            <person name="Johnson C.S."/>
            <person name="Arredondo F."/>
            <person name="Hong C."/>
            <person name="Coffey M."/>
            <person name="Young S.K."/>
            <person name="Zeng Q."/>
            <person name="Gargeya S."/>
            <person name="Fitzgerald M."/>
            <person name="Abouelleil A."/>
            <person name="Alvarado L."/>
            <person name="Chapman S.B."/>
            <person name="Gainer-Dewar J."/>
            <person name="Goldberg J."/>
            <person name="Griggs A."/>
            <person name="Gujja S."/>
            <person name="Hansen M."/>
            <person name="Howarth C."/>
            <person name="Imamovic A."/>
            <person name="Ireland A."/>
            <person name="Larimer J."/>
            <person name="McCowan C."/>
            <person name="Murphy C."/>
            <person name="Pearson M."/>
            <person name="Poon T.W."/>
            <person name="Priest M."/>
            <person name="Roberts A."/>
            <person name="Saif S."/>
            <person name="Shea T."/>
            <person name="Sykes S."/>
            <person name="Wortman J."/>
            <person name="Nusbaum C."/>
            <person name="Birren B."/>
        </authorList>
    </citation>
    <scope>NUCLEOTIDE SEQUENCE [LARGE SCALE GENOMIC DNA]</scope>
    <source>
        <strain evidence="11 12">INRA-310</strain>
    </source>
</reference>
<dbReference type="Gene3D" id="1.10.150.80">
    <property type="entry name" value="HRDC domain"/>
    <property type="match status" value="1"/>
</dbReference>
<dbReference type="Pfam" id="PF00570">
    <property type="entry name" value="HRDC"/>
    <property type="match status" value="1"/>
</dbReference>
<feature type="region of interest" description="Disordered" evidence="8">
    <location>
        <begin position="175"/>
        <end position="195"/>
    </location>
</feature>
<dbReference type="PROSITE" id="PS50011">
    <property type="entry name" value="PROTEIN_KINASE_DOM"/>
    <property type="match status" value="1"/>
</dbReference>
<dbReference type="OrthoDB" id="9332038at2759"/>
<feature type="compositionally biased region" description="Basic residues" evidence="8">
    <location>
        <begin position="285"/>
        <end position="295"/>
    </location>
</feature>
<dbReference type="SUPFAM" id="SSF56112">
    <property type="entry name" value="Protein kinase-like (PK-like)"/>
    <property type="match status" value="1"/>
</dbReference>
<evidence type="ECO:0000256" key="3">
    <source>
        <dbReference type="ARBA" id="ARBA00022741"/>
    </source>
</evidence>
<accession>W2QQ55</accession>
<dbReference type="SMART" id="SM00341">
    <property type="entry name" value="HRDC"/>
    <property type="match status" value="1"/>
</dbReference>
<feature type="domain" description="Protein kinase" evidence="9">
    <location>
        <begin position="468"/>
        <end position="840"/>
    </location>
</feature>
<dbReference type="GO" id="GO:0004674">
    <property type="term" value="F:protein serine/threonine kinase activity"/>
    <property type="evidence" value="ECO:0007669"/>
    <property type="project" value="UniProtKB-KW"/>
</dbReference>
<dbReference type="InterPro" id="IPR044876">
    <property type="entry name" value="HRDC_dom_sf"/>
</dbReference>
<proteinExistence type="predicted"/>
<feature type="compositionally biased region" description="Polar residues" evidence="8">
    <location>
        <begin position="183"/>
        <end position="192"/>
    </location>
</feature>
<dbReference type="Gene3D" id="3.30.200.20">
    <property type="entry name" value="Phosphorylase Kinase, domain 1"/>
    <property type="match status" value="1"/>
</dbReference>
<keyword evidence="4 11" id="KW-0418">Kinase</keyword>
<dbReference type="VEuPathDB" id="FungiDB:PPTG_22100"/>
<dbReference type="InterPro" id="IPR011009">
    <property type="entry name" value="Kinase-like_dom_sf"/>
</dbReference>
<dbReference type="AlphaFoldDB" id="W2QQ55"/>
<dbReference type="PROSITE" id="PS00107">
    <property type="entry name" value="PROTEIN_KINASE_ATP"/>
    <property type="match status" value="1"/>
</dbReference>
<feature type="domain" description="HRDC" evidence="10">
    <location>
        <begin position="200"/>
        <end position="279"/>
    </location>
</feature>
<dbReference type="PROSITE" id="PS50967">
    <property type="entry name" value="HRDC"/>
    <property type="match status" value="1"/>
</dbReference>
<evidence type="ECO:0000259" key="10">
    <source>
        <dbReference type="PROSITE" id="PS50967"/>
    </source>
</evidence>
<dbReference type="InterPro" id="IPR010997">
    <property type="entry name" value="HRDC-like_sf"/>
</dbReference>
<feature type="region of interest" description="Disordered" evidence="8">
    <location>
        <begin position="359"/>
        <end position="381"/>
    </location>
</feature>
<feature type="compositionally biased region" description="Basic residues" evidence="8">
    <location>
        <begin position="1"/>
        <end position="13"/>
    </location>
</feature>
<dbReference type="EMBL" id="KI669571">
    <property type="protein sequence ID" value="ETN15243.1"/>
    <property type="molecule type" value="Genomic_DNA"/>
</dbReference>
<dbReference type="SUPFAM" id="SSF47819">
    <property type="entry name" value="HRDC-like"/>
    <property type="match status" value="1"/>
</dbReference>
<evidence type="ECO:0000313" key="12">
    <source>
        <dbReference type="Proteomes" id="UP000018817"/>
    </source>
</evidence>
<feature type="region of interest" description="Disordered" evidence="8">
    <location>
        <begin position="272"/>
        <end position="330"/>
    </location>
</feature>
<dbReference type="Pfam" id="PF00069">
    <property type="entry name" value="Pkinase"/>
    <property type="match status" value="2"/>
</dbReference>
<feature type="compositionally biased region" description="Low complexity" evidence="8">
    <location>
        <begin position="44"/>
        <end position="53"/>
    </location>
</feature>
<evidence type="ECO:0000256" key="7">
    <source>
        <dbReference type="SAM" id="Coils"/>
    </source>
</evidence>
<gene>
    <name evidence="11" type="ORF">PPTG_22100</name>
</gene>
<dbReference type="InterPro" id="IPR017441">
    <property type="entry name" value="Protein_kinase_ATP_BS"/>
</dbReference>
<dbReference type="PANTHER" id="PTHR24058:SF130">
    <property type="entry name" value="SERINE_THREONINE PROTEIN KINASES-RELATED"/>
    <property type="match status" value="1"/>
</dbReference>
<name>W2QQ55_PHYN3</name>
<dbReference type="GO" id="GO:0005524">
    <property type="term" value="F:ATP binding"/>
    <property type="evidence" value="ECO:0007669"/>
    <property type="project" value="UniProtKB-UniRule"/>
</dbReference>
<dbReference type="Gene3D" id="1.10.510.10">
    <property type="entry name" value="Transferase(Phosphotransferase) domain 1"/>
    <property type="match status" value="2"/>
</dbReference>
<dbReference type="GO" id="GO:0003676">
    <property type="term" value="F:nucleic acid binding"/>
    <property type="evidence" value="ECO:0007669"/>
    <property type="project" value="InterPro"/>
</dbReference>
<evidence type="ECO:0000256" key="1">
    <source>
        <dbReference type="ARBA" id="ARBA00022527"/>
    </source>
</evidence>
<dbReference type="InterPro" id="IPR002121">
    <property type="entry name" value="HRDC_dom"/>
</dbReference>
<keyword evidence="7" id="KW-0175">Coiled coil</keyword>
<keyword evidence="3 6" id="KW-0547">Nucleotide-binding</keyword>